<keyword evidence="10" id="KW-1015">Disulfide bond</keyword>
<dbReference type="PRINTS" id="PR00878">
    <property type="entry name" value="CHOLNESTRASE"/>
</dbReference>
<comment type="subcellular location">
    <subcellularLocation>
        <location evidence="1">Cell membrane</location>
        <topology evidence="1">Peripheral membrane protein</topology>
    </subcellularLocation>
    <subcellularLocation>
        <location evidence="11">Synapse</location>
    </subcellularLocation>
</comment>
<dbReference type="FunFam" id="3.40.50.1820:FF:000029">
    <property type="entry name" value="Acetylcholinesterase"/>
    <property type="match status" value="1"/>
</dbReference>
<dbReference type="InterPro" id="IPR019819">
    <property type="entry name" value="Carboxylesterase_B_CS"/>
</dbReference>
<keyword evidence="15" id="KW-1185">Reference proteome</keyword>
<dbReference type="InterPro" id="IPR000997">
    <property type="entry name" value="Cholinesterase"/>
</dbReference>
<dbReference type="Gene3D" id="3.40.50.1820">
    <property type="entry name" value="alpha/beta hydrolase"/>
    <property type="match status" value="1"/>
</dbReference>
<keyword evidence="9" id="KW-0472">Membrane</keyword>
<dbReference type="PROSITE" id="PS00122">
    <property type="entry name" value="CARBOXYLESTERASE_B_1"/>
    <property type="match status" value="1"/>
</dbReference>
<keyword evidence="4" id="KW-0719">Serine esterase</keyword>
<feature type="domain" description="Carboxylesterase type B" evidence="13">
    <location>
        <begin position="29"/>
        <end position="355"/>
    </location>
</feature>
<dbReference type="AlphaFoldDB" id="A0A3Q3EAS6"/>
<dbReference type="EC" id="3.1.1.-" evidence="12"/>
<evidence type="ECO:0000313" key="14">
    <source>
        <dbReference type="Ensembl" id="ENSLBEP00000003151.1"/>
    </source>
</evidence>
<dbReference type="GO" id="GO:0006581">
    <property type="term" value="P:acetylcholine catabolic process"/>
    <property type="evidence" value="ECO:0007669"/>
    <property type="project" value="TreeGrafter"/>
</dbReference>
<dbReference type="InterPro" id="IPR019826">
    <property type="entry name" value="Carboxylesterase_B_AS"/>
</dbReference>
<name>A0A3Q3EAS6_9LABR</name>
<evidence type="ECO:0000256" key="9">
    <source>
        <dbReference type="ARBA" id="ARBA00023136"/>
    </source>
</evidence>
<comment type="similarity">
    <text evidence="2 12">Belongs to the type-B carboxylesterase/lipase family.</text>
</comment>
<keyword evidence="6 12" id="KW-0378">Hydrolase</keyword>
<evidence type="ECO:0000256" key="11">
    <source>
        <dbReference type="ARBA" id="ARBA00034103"/>
    </source>
</evidence>
<evidence type="ECO:0000256" key="3">
    <source>
        <dbReference type="ARBA" id="ARBA00022475"/>
    </source>
</evidence>
<sequence length="388" mass="43245">MQASILLLLSPFLLLSLLLPSCSSQGESDLTVMTRTGRVRGFRQPVLEHSFVTSFLGIPFAEPPVGKRRFRRAETKRLWTGVYDAMEYPNACYQFVDTSFPGFQGSEMWNPNRQMSEDCLYLNVWVPSSPRPHNLTVMVWIYGGGFYSGSSSLDVYDGRYLAHSETVIVVSMNYRIGAFGFLALHGSSEAPGNVGLLDQRMALQWVQDNIHFFGGNPKQVTIFGESAGGASVGYHLLSPDSRPTFTRAILQSGVPNCPWASVSPAEARRRATLLGKLVGCNGGNDTELVDCLRSKTPQELIDQEWQVLPWSALFRFSFVPVVDGEVLPDTPEAMLSSGNFKDTQRMMMCSGSEDDDMRMMMCSGTEYDDIRLMMCSGAEDDDVFRYRL</sequence>
<evidence type="ECO:0000256" key="2">
    <source>
        <dbReference type="ARBA" id="ARBA00005964"/>
    </source>
</evidence>
<dbReference type="Pfam" id="PF00135">
    <property type="entry name" value="COesterase"/>
    <property type="match status" value="1"/>
</dbReference>
<dbReference type="GO" id="GO:0005886">
    <property type="term" value="C:plasma membrane"/>
    <property type="evidence" value="ECO:0007669"/>
    <property type="project" value="UniProtKB-SubCell"/>
</dbReference>
<dbReference type="PANTHER" id="PTHR43918">
    <property type="entry name" value="ACETYLCHOLINESTERASE"/>
    <property type="match status" value="1"/>
</dbReference>
<evidence type="ECO:0000259" key="13">
    <source>
        <dbReference type="Pfam" id="PF00135"/>
    </source>
</evidence>
<dbReference type="PANTHER" id="PTHR43918:SF11">
    <property type="entry name" value="ACETYLCHOLINESTERASE"/>
    <property type="match status" value="1"/>
</dbReference>
<accession>A0A3Q3EAS6</accession>
<evidence type="ECO:0000313" key="15">
    <source>
        <dbReference type="Proteomes" id="UP000261660"/>
    </source>
</evidence>
<proteinExistence type="inferred from homology"/>
<organism evidence="14 15">
    <name type="scientific">Labrus bergylta</name>
    <name type="common">ballan wrasse</name>
    <dbReference type="NCBI Taxonomy" id="56723"/>
    <lineage>
        <taxon>Eukaryota</taxon>
        <taxon>Metazoa</taxon>
        <taxon>Chordata</taxon>
        <taxon>Craniata</taxon>
        <taxon>Vertebrata</taxon>
        <taxon>Euteleostomi</taxon>
        <taxon>Actinopterygii</taxon>
        <taxon>Neopterygii</taxon>
        <taxon>Teleostei</taxon>
        <taxon>Neoteleostei</taxon>
        <taxon>Acanthomorphata</taxon>
        <taxon>Eupercaria</taxon>
        <taxon>Labriformes</taxon>
        <taxon>Labridae</taxon>
        <taxon>Labrus</taxon>
    </lineage>
</organism>
<dbReference type="GO" id="GO:0045202">
    <property type="term" value="C:synapse"/>
    <property type="evidence" value="ECO:0007669"/>
    <property type="project" value="UniProtKB-SubCell"/>
</dbReference>
<dbReference type="Ensembl" id="ENSLBET00000003318.1">
    <property type="protein sequence ID" value="ENSLBEP00000003151.1"/>
    <property type="gene ID" value="ENSLBEG00000002254.1"/>
</dbReference>
<dbReference type="SUPFAM" id="SSF53474">
    <property type="entry name" value="alpha/beta-Hydrolases"/>
    <property type="match status" value="1"/>
</dbReference>
<evidence type="ECO:0000256" key="6">
    <source>
        <dbReference type="ARBA" id="ARBA00022801"/>
    </source>
</evidence>
<keyword evidence="3" id="KW-1003">Cell membrane</keyword>
<dbReference type="InterPro" id="IPR002018">
    <property type="entry name" value="CarbesteraseB"/>
</dbReference>
<dbReference type="GO" id="GO:0019695">
    <property type="term" value="P:choline metabolic process"/>
    <property type="evidence" value="ECO:0007669"/>
    <property type="project" value="TreeGrafter"/>
</dbReference>
<dbReference type="InterPro" id="IPR029058">
    <property type="entry name" value="AB_hydrolase_fold"/>
</dbReference>
<evidence type="ECO:0000256" key="5">
    <source>
        <dbReference type="ARBA" id="ARBA00022729"/>
    </source>
</evidence>
<evidence type="ECO:0000256" key="10">
    <source>
        <dbReference type="ARBA" id="ARBA00023157"/>
    </source>
</evidence>
<evidence type="ECO:0000256" key="12">
    <source>
        <dbReference type="RuleBase" id="RU361235"/>
    </source>
</evidence>
<keyword evidence="8" id="KW-0770">Synapse</keyword>
<keyword evidence="5 12" id="KW-0732">Signal</keyword>
<dbReference type="GO" id="GO:0003990">
    <property type="term" value="F:acetylcholinesterase activity"/>
    <property type="evidence" value="ECO:0007669"/>
    <property type="project" value="TreeGrafter"/>
</dbReference>
<dbReference type="InterPro" id="IPR050654">
    <property type="entry name" value="AChE-related_enzymes"/>
</dbReference>
<evidence type="ECO:0000256" key="7">
    <source>
        <dbReference type="ARBA" id="ARBA00022867"/>
    </source>
</evidence>
<dbReference type="Proteomes" id="UP000261660">
    <property type="component" value="Unplaced"/>
</dbReference>
<reference evidence="14" key="2">
    <citation type="submission" date="2025-09" db="UniProtKB">
        <authorList>
            <consortium name="Ensembl"/>
        </authorList>
    </citation>
    <scope>IDENTIFICATION</scope>
</reference>
<evidence type="ECO:0000256" key="1">
    <source>
        <dbReference type="ARBA" id="ARBA00004202"/>
    </source>
</evidence>
<keyword evidence="7" id="KW-0531">Neurotransmitter degradation</keyword>
<reference evidence="14" key="1">
    <citation type="submission" date="2025-08" db="UniProtKB">
        <authorList>
            <consortium name="Ensembl"/>
        </authorList>
    </citation>
    <scope>IDENTIFICATION</scope>
</reference>
<dbReference type="GO" id="GO:0005615">
    <property type="term" value="C:extracellular space"/>
    <property type="evidence" value="ECO:0007669"/>
    <property type="project" value="TreeGrafter"/>
</dbReference>
<feature type="signal peptide" evidence="12">
    <location>
        <begin position="1"/>
        <end position="24"/>
    </location>
</feature>
<feature type="chain" id="PRO_5018380047" description="Carboxylic ester hydrolase" evidence="12">
    <location>
        <begin position="25"/>
        <end position="388"/>
    </location>
</feature>
<dbReference type="GeneTree" id="ENSGT00940000157637"/>
<protein>
    <recommendedName>
        <fullName evidence="12">Carboxylic ester hydrolase</fullName>
        <ecNumber evidence="12">3.1.1.-</ecNumber>
    </recommendedName>
</protein>
<evidence type="ECO:0000256" key="8">
    <source>
        <dbReference type="ARBA" id="ARBA00023018"/>
    </source>
</evidence>
<evidence type="ECO:0000256" key="4">
    <source>
        <dbReference type="ARBA" id="ARBA00022487"/>
    </source>
</evidence>
<dbReference type="PROSITE" id="PS00941">
    <property type="entry name" value="CARBOXYLESTERASE_B_2"/>
    <property type="match status" value="1"/>
</dbReference>